<dbReference type="CDD" id="cd00377">
    <property type="entry name" value="ICL_PEPM"/>
    <property type="match status" value="1"/>
</dbReference>
<accession>A0ABU8MR20</accession>
<dbReference type="SUPFAM" id="SSF51621">
    <property type="entry name" value="Phosphoenolpyruvate/pyruvate domain"/>
    <property type="match status" value="1"/>
</dbReference>
<comment type="caution">
    <text evidence="1">The sequence shown here is derived from an EMBL/GenBank/DDBJ whole genome shotgun (WGS) entry which is preliminary data.</text>
</comment>
<sequence>MSTPFAALHVPCDPFVLPNAWDVGSARALLAAGFRAIGTTSLGVAASRGIEDATRASRAASLAVTRELREALPEVLLTADLEDGFHDDPAAVADLVASLDVDGVNLEDATAGELVDPARHGARIRAVMDRSPDVFVNARTDVFWLHTGTLDDAIARVRRYVDAGADGVFVPGALDAATVEAIAEAVDAPLNVLASPTLDRRRLADLGVARISTGSLLYRAAVHRLVDAAEAVRDGRAPGAAVSYDEVQAWSQTSSSS</sequence>
<dbReference type="Gene3D" id="3.20.20.60">
    <property type="entry name" value="Phosphoenolpyruvate-binding domains"/>
    <property type="match status" value="1"/>
</dbReference>
<organism evidence="1 2">
    <name type="scientific">Actinomycetospora aurantiaca</name>
    <dbReference type="NCBI Taxonomy" id="3129233"/>
    <lineage>
        <taxon>Bacteria</taxon>
        <taxon>Bacillati</taxon>
        <taxon>Actinomycetota</taxon>
        <taxon>Actinomycetes</taxon>
        <taxon>Pseudonocardiales</taxon>
        <taxon>Pseudonocardiaceae</taxon>
        <taxon>Actinomycetospora</taxon>
    </lineage>
</organism>
<dbReference type="InterPro" id="IPR015813">
    <property type="entry name" value="Pyrv/PenolPyrv_kinase-like_dom"/>
</dbReference>
<proteinExistence type="predicted"/>
<dbReference type="RefSeq" id="WP_337695953.1">
    <property type="nucleotide sequence ID" value="NZ_JBBEGN010000007.1"/>
</dbReference>
<reference evidence="1 2" key="1">
    <citation type="submission" date="2024-03" db="EMBL/GenBank/DDBJ databases">
        <title>Actinomycetospora sp. OC33-EN08, a novel actinomycete isolated from wild orchid (Aerides multiflora).</title>
        <authorList>
            <person name="Suriyachadkun C."/>
        </authorList>
    </citation>
    <scope>NUCLEOTIDE SEQUENCE [LARGE SCALE GENOMIC DNA]</scope>
    <source>
        <strain evidence="1 2">OC33-EN08</strain>
    </source>
</reference>
<evidence type="ECO:0000313" key="2">
    <source>
        <dbReference type="Proteomes" id="UP001385809"/>
    </source>
</evidence>
<dbReference type="PANTHER" id="PTHR42905">
    <property type="entry name" value="PHOSPHOENOLPYRUVATE CARBOXYLASE"/>
    <property type="match status" value="1"/>
</dbReference>
<evidence type="ECO:0000313" key="1">
    <source>
        <dbReference type="EMBL" id="MEJ2869383.1"/>
    </source>
</evidence>
<dbReference type="PANTHER" id="PTHR42905:SF16">
    <property type="entry name" value="CARBOXYPHOSPHONOENOLPYRUVATE PHOSPHONOMUTASE-LIKE PROTEIN (AFU_ORTHOLOGUE AFUA_5G07230)"/>
    <property type="match status" value="1"/>
</dbReference>
<dbReference type="InterPro" id="IPR039556">
    <property type="entry name" value="ICL/PEPM"/>
</dbReference>
<gene>
    <name evidence="1" type="ORF">WCD74_16520</name>
</gene>
<protein>
    <submittedName>
        <fullName evidence="1">Isocitrate lyase/phosphoenolpyruvate mutase family protein</fullName>
    </submittedName>
</protein>
<name>A0ABU8MR20_9PSEU</name>
<keyword evidence="1" id="KW-0456">Lyase</keyword>
<dbReference type="Pfam" id="PF13714">
    <property type="entry name" value="PEP_mutase"/>
    <property type="match status" value="1"/>
</dbReference>
<dbReference type="GO" id="GO:0016829">
    <property type="term" value="F:lyase activity"/>
    <property type="evidence" value="ECO:0007669"/>
    <property type="project" value="UniProtKB-KW"/>
</dbReference>
<dbReference type="EMBL" id="JBBEGN010000007">
    <property type="protein sequence ID" value="MEJ2869383.1"/>
    <property type="molecule type" value="Genomic_DNA"/>
</dbReference>
<dbReference type="InterPro" id="IPR040442">
    <property type="entry name" value="Pyrv_kinase-like_dom_sf"/>
</dbReference>
<dbReference type="Proteomes" id="UP001385809">
    <property type="component" value="Unassembled WGS sequence"/>
</dbReference>
<keyword evidence="2" id="KW-1185">Reference proteome</keyword>